<accession>A0A139AQQ3</accession>
<keyword evidence="2" id="KW-1185">Reference proteome</keyword>
<gene>
    <name evidence="1" type="ORF">M427DRAFT_41938</name>
</gene>
<dbReference type="AlphaFoldDB" id="A0A139AQQ3"/>
<protein>
    <submittedName>
        <fullName evidence="1">Uncharacterized protein</fullName>
    </submittedName>
</protein>
<reference evidence="1 2" key="1">
    <citation type="journal article" date="2015" name="Genome Biol. Evol.">
        <title>Phylogenomic analyses indicate that early fungi evolved digesting cell walls of algal ancestors of land plants.</title>
        <authorList>
            <person name="Chang Y."/>
            <person name="Wang S."/>
            <person name="Sekimoto S."/>
            <person name="Aerts A.L."/>
            <person name="Choi C."/>
            <person name="Clum A."/>
            <person name="LaButti K.M."/>
            <person name="Lindquist E.A."/>
            <person name="Yee Ngan C."/>
            <person name="Ohm R.A."/>
            <person name="Salamov A.A."/>
            <person name="Grigoriev I.V."/>
            <person name="Spatafora J.W."/>
            <person name="Berbee M.L."/>
        </authorList>
    </citation>
    <scope>NUCLEOTIDE SEQUENCE [LARGE SCALE GENOMIC DNA]</scope>
    <source>
        <strain evidence="1 2">JEL478</strain>
    </source>
</reference>
<sequence length="511" mass="56019">MKKAFGKLFQSKPDNGVPLCGDNWVHEANSRPAMLNHQGGFPLLSPATPHIPQHQVLYQLPLLQNHTQHYANAQQLYMQQPVYQPLVIPVPGQQQPVTWQVKGEVCERMREWDDVEVAYVACVRPSAGVEKMRAQQVLLGVQAWKAAALAAGSGCGGGAGPPALGGGPLSASPPNCGGILKSPNSPAHGGINCNGISACQIKLHGIIAITNLSHSHSIHGTIAYMFLVGGAEESTLRDFLYQIVLGAELLIRMRKQDMLMSYAGVGCNGVALHEQGTGAGIEATHDNLVRGKPMSQYMANWMFGMVLPRKYYWHYIMTCLVLASPLIKSIGASGYFDQGLVVKDKSYWLQWTVVGRVLGVLWNHGLWVDQPHGSASVQDRRNAQRWTSQRRLQTGNPLVEFGFKGGLLDGNGSAAGPQSVLKKIMLEKLPLQLISLNSPIMSTAMEYRATLHFEILSHAVMYTLFNNAVFMTGSTCIGGNQHVVHQWQEGMYRECTFTVNQLKESTSRRGW</sequence>
<name>A0A139AQQ3_GONPJ</name>
<evidence type="ECO:0000313" key="1">
    <source>
        <dbReference type="EMBL" id="KXS19066.1"/>
    </source>
</evidence>
<evidence type="ECO:0000313" key="2">
    <source>
        <dbReference type="Proteomes" id="UP000070544"/>
    </source>
</evidence>
<dbReference type="Proteomes" id="UP000070544">
    <property type="component" value="Unassembled WGS sequence"/>
</dbReference>
<proteinExistence type="predicted"/>
<dbReference type="EMBL" id="KQ965739">
    <property type="protein sequence ID" value="KXS19066.1"/>
    <property type="molecule type" value="Genomic_DNA"/>
</dbReference>
<dbReference type="OrthoDB" id="20872at2759"/>
<organism evidence="1 2">
    <name type="scientific">Gonapodya prolifera (strain JEL478)</name>
    <name type="common">Monoblepharis prolifera</name>
    <dbReference type="NCBI Taxonomy" id="1344416"/>
    <lineage>
        <taxon>Eukaryota</taxon>
        <taxon>Fungi</taxon>
        <taxon>Fungi incertae sedis</taxon>
        <taxon>Chytridiomycota</taxon>
        <taxon>Chytridiomycota incertae sedis</taxon>
        <taxon>Monoblepharidomycetes</taxon>
        <taxon>Monoblepharidales</taxon>
        <taxon>Gonapodyaceae</taxon>
        <taxon>Gonapodya</taxon>
    </lineage>
</organism>